<dbReference type="Pfam" id="PF13366">
    <property type="entry name" value="PDDEXK_3"/>
    <property type="match status" value="1"/>
</dbReference>
<evidence type="ECO:0000313" key="1">
    <source>
        <dbReference type="EMBL" id="AYB33093.1"/>
    </source>
</evidence>
<evidence type="ECO:0000313" key="2">
    <source>
        <dbReference type="Proteomes" id="UP000266183"/>
    </source>
</evidence>
<protein>
    <submittedName>
        <fullName evidence="1">GxxExxY protein</fullName>
    </submittedName>
</protein>
<gene>
    <name evidence="1" type="ORF">D4L85_22035</name>
</gene>
<dbReference type="EMBL" id="CP032382">
    <property type="protein sequence ID" value="AYB33093.1"/>
    <property type="molecule type" value="Genomic_DNA"/>
</dbReference>
<dbReference type="NCBIfam" id="TIGR04256">
    <property type="entry name" value="GxxExxY"/>
    <property type="match status" value="1"/>
</dbReference>
<proteinExistence type="predicted"/>
<keyword evidence="2" id="KW-1185">Reference proteome</keyword>
<dbReference type="InterPro" id="IPR026350">
    <property type="entry name" value="GxxExxY"/>
</dbReference>
<accession>A0A385SMU1</accession>
<reference evidence="2" key="1">
    <citation type="submission" date="2018-09" db="EMBL/GenBank/DDBJ databases">
        <title>Chryseolinea sp. KIS68-18 isolated from soil.</title>
        <authorList>
            <person name="Weon H.-Y."/>
            <person name="Kwon S.-W."/>
            <person name="Lee S.A."/>
        </authorList>
    </citation>
    <scope>NUCLEOTIDE SEQUENCE [LARGE SCALE GENOMIC DNA]</scope>
    <source>
        <strain evidence="2">KIS68-18</strain>
    </source>
</reference>
<dbReference type="RefSeq" id="WP_119756335.1">
    <property type="nucleotide sequence ID" value="NZ_CP032382.1"/>
</dbReference>
<dbReference type="Proteomes" id="UP000266183">
    <property type="component" value="Chromosome"/>
</dbReference>
<dbReference type="KEGG" id="chk:D4L85_22035"/>
<name>A0A385SMU1_9BACT</name>
<dbReference type="AlphaFoldDB" id="A0A385SMU1"/>
<sequence length="129" mass="14650">MKTTDQLNALSREIINCAIAVHSEMGPGLLESVYQHCLTREFFLRGIAYASLVPIPLIYKGQVLNKDYVIDILVEDEIILELKAVEGVLPIHEAQLISYMKLAQKRLGFLINFNVPLLRQGLKRFVNKL</sequence>
<dbReference type="OrthoDB" id="9806869at2"/>
<organism evidence="1 2">
    <name type="scientific">Chryseolinea soli</name>
    <dbReference type="NCBI Taxonomy" id="2321403"/>
    <lineage>
        <taxon>Bacteria</taxon>
        <taxon>Pseudomonadati</taxon>
        <taxon>Bacteroidota</taxon>
        <taxon>Cytophagia</taxon>
        <taxon>Cytophagales</taxon>
        <taxon>Fulvivirgaceae</taxon>
        <taxon>Chryseolinea</taxon>
    </lineage>
</organism>